<dbReference type="EMBL" id="GG666539">
    <property type="protein sequence ID" value="EEN57643.1"/>
    <property type="molecule type" value="Genomic_DNA"/>
</dbReference>
<evidence type="ECO:0000256" key="11">
    <source>
        <dbReference type="SAM" id="MobiDB-lite"/>
    </source>
</evidence>
<evidence type="ECO:0000256" key="6">
    <source>
        <dbReference type="ARBA" id="ARBA00022989"/>
    </source>
</evidence>
<dbReference type="PANTHER" id="PTHR12369">
    <property type="entry name" value="CHONDROITIN SYNTHASE"/>
    <property type="match status" value="1"/>
</dbReference>
<dbReference type="PANTHER" id="PTHR12369:SF11">
    <property type="entry name" value="HEXOSYLTRANSFERASE"/>
    <property type="match status" value="1"/>
</dbReference>
<keyword evidence="3 10" id="KW-0808">Transferase</keyword>
<dbReference type="GO" id="GO:0050510">
    <property type="term" value="F:N-acetylgalactosaminyl-proteoglycan 3-beta-glucuronosyltransferase activity"/>
    <property type="evidence" value="ECO:0007669"/>
    <property type="project" value="UniProtKB-ARBA"/>
</dbReference>
<dbReference type="FunFam" id="3.90.550.50:FF:000004">
    <property type="entry name" value="Hexosyltransferase"/>
    <property type="match status" value="1"/>
</dbReference>
<dbReference type="InParanoid" id="C3YQ05"/>
<feature type="compositionally biased region" description="Low complexity" evidence="11">
    <location>
        <begin position="163"/>
        <end position="174"/>
    </location>
</feature>
<evidence type="ECO:0000256" key="5">
    <source>
        <dbReference type="ARBA" id="ARBA00022968"/>
    </source>
</evidence>
<sequence>MLGKKSRKFSVNLKASEIDATTCLAPASQSIYEIVDCLFIHQPLAVRPRVQFCSQRPEASVSDKQLPSVGASEIIEDPVLTKTCSHQRNSVLGLLTNPRVMLWTRRAGMTARARMVVGLCAGLFLGFTLASWLVVQRADPPRGGSLGTRVGCRRDPTAAELLSSGAGDPGGPASTPKKESAGPERGKNLVYVGVMTAKKYLDSRAVAAYETWQKHIPGKVEFYSAYDPNGFSPDGLSRVNIPGVDDAYPPQKKSFLMLKYMHDHYLDQYDWFMRADDDVYIKGDKLEKFLRGVNSTRPLYIGQTGLGSPEEFGRLSLDAGENFCMGGPGMIMSRETLRRMVPNISWCLKHLYTTHEDVEIGRCIQKFTGVACTWAYESQHLFFNDYKNDKKGRIENLHTVGVQRAITMHPNKHPPYQYRLHNYLLSQRMHNLRQRTLNMHREVKVMSQLLLEDATEMDAKLGDVPSLMHFTPRETAEVLTWQYLNNRQVYAAKDLQPRQAIPKALRAGLDDIIMQMMEMINRHSRTRGRIIDYKDIQYGYWRVNPMYGAEYVLDLLLLYRKHKGKKINVPVRRHAYLQQAFSHIQFMEEETIMKGRSSQPDRAALGNVQKRHLVDKSRTADLSSIDTETVHFIIPLVGRLQTLKQFLENYERTCLRTNEKVKLLIVLFKSRHKQQDQSSEIQKLVGQYQDMYPTAHLRILFVAGEFSRGLGLELGVSQFTNTSLLFFCDVDLVFQQSLLQRIRAKTILGQQAYYPIVFSQYDPSVVHRNSSVSIRNNFLLTKDTGYWRFYGFGTVSLYAADFIRVGQFDTSIQGWGMEDVDLFDKFVRSDIKTFRVKDPGVVHVFHSVACDTHLEEKQYQMCLGTKAGTYGSAATLSKLWLDRHPQRPDDSR</sequence>
<reference evidence="12" key="1">
    <citation type="journal article" date="2008" name="Nature">
        <title>The amphioxus genome and the evolution of the chordate karyotype.</title>
        <authorList>
            <consortium name="US DOE Joint Genome Institute (JGI-PGF)"/>
            <person name="Putnam N.H."/>
            <person name="Butts T."/>
            <person name="Ferrier D.E.K."/>
            <person name="Furlong R.F."/>
            <person name="Hellsten U."/>
            <person name="Kawashima T."/>
            <person name="Robinson-Rechavi M."/>
            <person name="Shoguchi E."/>
            <person name="Terry A."/>
            <person name="Yu J.-K."/>
            <person name="Benito-Gutierrez E.L."/>
            <person name="Dubchak I."/>
            <person name="Garcia-Fernandez J."/>
            <person name="Gibson-Brown J.J."/>
            <person name="Grigoriev I.V."/>
            <person name="Horton A.C."/>
            <person name="de Jong P.J."/>
            <person name="Jurka J."/>
            <person name="Kapitonov V.V."/>
            <person name="Kohara Y."/>
            <person name="Kuroki Y."/>
            <person name="Lindquist E."/>
            <person name="Lucas S."/>
            <person name="Osoegawa K."/>
            <person name="Pennacchio L.A."/>
            <person name="Salamov A.A."/>
            <person name="Satou Y."/>
            <person name="Sauka-Spengler T."/>
            <person name="Schmutz J."/>
            <person name="Shin-I T."/>
            <person name="Toyoda A."/>
            <person name="Bronner-Fraser M."/>
            <person name="Fujiyama A."/>
            <person name="Holland L.Z."/>
            <person name="Holland P.W.H."/>
            <person name="Satoh N."/>
            <person name="Rokhsar D.S."/>
        </authorList>
    </citation>
    <scope>NUCLEOTIDE SEQUENCE [LARGE SCALE GENOMIC DNA]</scope>
    <source>
        <strain evidence="12">S238N-H82</strain>
        <tissue evidence="12">Testes</tissue>
    </source>
</reference>
<feature type="transmembrane region" description="Helical" evidence="10">
    <location>
        <begin position="115"/>
        <end position="135"/>
    </location>
</feature>
<keyword evidence="4 10" id="KW-0812">Transmembrane</keyword>
<protein>
    <recommendedName>
        <fullName evidence="10">Hexosyltransferase</fullName>
        <ecNumber evidence="10">2.4.1.-</ecNumber>
    </recommendedName>
</protein>
<comment type="subcellular location">
    <subcellularLocation>
        <location evidence="1 10">Golgi apparatus</location>
        <location evidence="1 10">Golgi stack membrane</location>
        <topology evidence="1 10">Single-pass type II membrane protein</topology>
    </subcellularLocation>
</comment>
<gene>
    <name evidence="12" type="ORF">BRAFLDRAFT_124328</name>
</gene>
<dbReference type="InterPro" id="IPR008428">
    <property type="entry name" value="Chond_GalNAc"/>
</dbReference>
<dbReference type="GO" id="GO:0008376">
    <property type="term" value="F:acetylgalactosaminyltransferase activity"/>
    <property type="evidence" value="ECO:0007669"/>
    <property type="project" value="InterPro"/>
</dbReference>
<evidence type="ECO:0000256" key="10">
    <source>
        <dbReference type="RuleBase" id="RU364016"/>
    </source>
</evidence>
<comment type="similarity">
    <text evidence="2 10">Belongs to the chondroitin N-acetylgalactosaminyltransferase family.</text>
</comment>
<keyword evidence="8 10" id="KW-0472">Membrane</keyword>
<dbReference type="SUPFAM" id="SSF53448">
    <property type="entry name" value="Nucleotide-diphospho-sugar transferases"/>
    <property type="match status" value="2"/>
</dbReference>
<dbReference type="EC" id="2.4.1.-" evidence="10"/>
<evidence type="ECO:0000256" key="8">
    <source>
        <dbReference type="ARBA" id="ARBA00023136"/>
    </source>
</evidence>
<evidence type="ECO:0000313" key="12">
    <source>
        <dbReference type="EMBL" id="EEN57643.1"/>
    </source>
</evidence>
<name>C3YQ05_BRAFL</name>
<evidence type="ECO:0000256" key="9">
    <source>
        <dbReference type="ARBA" id="ARBA00023180"/>
    </source>
</evidence>
<dbReference type="InterPro" id="IPR029044">
    <property type="entry name" value="Nucleotide-diphossugar_trans"/>
</dbReference>
<dbReference type="InterPro" id="IPR051227">
    <property type="entry name" value="CS_glycosyltransferase"/>
</dbReference>
<keyword evidence="9" id="KW-0325">Glycoprotein</keyword>
<keyword evidence="7 10" id="KW-0333">Golgi apparatus</keyword>
<evidence type="ECO:0000256" key="1">
    <source>
        <dbReference type="ARBA" id="ARBA00004447"/>
    </source>
</evidence>
<evidence type="ECO:0000256" key="3">
    <source>
        <dbReference type="ARBA" id="ARBA00022679"/>
    </source>
</evidence>
<evidence type="ECO:0000256" key="2">
    <source>
        <dbReference type="ARBA" id="ARBA00009239"/>
    </source>
</evidence>
<dbReference type="Pfam" id="PF05679">
    <property type="entry name" value="CHGN"/>
    <property type="match status" value="1"/>
</dbReference>
<accession>C3YQ05</accession>
<organism>
    <name type="scientific">Branchiostoma floridae</name>
    <name type="common">Florida lancelet</name>
    <name type="synonym">Amphioxus</name>
    <dbReference type="NCBI Taxonomy" id="7739"/>
    <lineage>
        <taxon>Eukaryota</taxon>
        <taxon>Metazoa</taxon>
        <taxon>Chordata</taxon>
        <taxon>Cephalochordata</taxon>
        <taxon>Leptocardii</taxon>
        <taxon>Amphioxiformes</taxon>
        <taxon>Branchiostomatidae</taxon>
        <taxon>Branchiostoma</taxon>
    </lineage>
</organism>
<dbReference type="AlphaFoldDB" id="C3YQ05"/>
<evidence type="ECO:0000256" key="4">
    <source>
        <dbReference type="ARBA" id="ARBA00022692"/>
    </source>
</evidence>
<dbReference type="Gene3D" id="3.90.550.50">
    <property type="match status" value="1"/>
</dbReference>
<dbReference type="eggNOG" id="KOG3588">
    <property type="taxonomic scope" value="Eukaryota"/>
</dbReference>
<dbReference type="STRING" id="7739.C3YQ05"/>
<dbReference type="GO" id="GO:0032580">
    <property type="term" value="C:Golgi cisterna membrane"/>
    <property type="evidence" value="ECO:0007669"/>
    <property type="project" value="UniProtKB-SubCell"/>
</dbReference>
<proteinExistence type="inferred from homology"/>
<keyword evidence="5 10" id="KW-0735">Signal-anchor</keyword>
<keyword evidence="6 10" id="KW-1133">Transmembrane helix</keyword>
<feature type="region of interest" description="Disordered" evidence="11">
    <location>
        <begin position="160"/>
        <end position="184"/>
    </location>
</feature>
<evidence type="ECO:0000256" key="7">
    <source>
        <dbReference type="ARBA" id="ARBA00023034"/>
    </source>
</evidence>
<dbReference type="Gene3D" id="3.90.550.10">
    <property type="entry name" value="Spore Coat Polysaccharide Biosynthesis Protein SpsA, Chain A"/>
    <property type="match status" value="1"/>
</dbReference>